<organism evidence="2 3">
    <name type="scientific">Litchfieldia luteola</name>
    <dbReference type="NCBI Taxonomy" id="682179"/>
    <lineage>
        <taxon>Bacteria</taxon>
        <taxon>Bacillati</taxon>
        <taxon>Bacillota</taxon>
        <taxon>Bacilli</taxon>
        <taxon>Bacillales</taxon>
        <taxon>Bacillaceae</taxon>
        <taxon>Litchfieldia</taxon>
    </lineage>
</organism>
<name>A0ABR9QN14_9BACI</name>
<keyword evidence="1" id="KW-0472">Membrane</keyword>
<protein>
    <submittedName>
        <fullName evidence="2">Uncharacterized protein</fullName>
    </submittedName>
</protein>
<accession>A0ABR9QN14</accession>
<evidence type="ECO:0000313" key="3">
    <source>
        <dbReference type="Proteomes" id="UP001516662"/>
    </source>
</evidence>
<dbReference type="EMBL" id="JADCLJ010000024">
    <property type="protein sequence ID" value="MBE4909867.1"/>
    <property type="molecule type" value="Genomic_DNA"/>
</dbReference>
<keyword evidence="3" id="KW-1185">Reference proteome</keyword>
<keyword evidence="1" id="KW-1133">Transmembrane helix</keyword>
<feature type="transmembrane region" description="Helical" evidence="1">
    <location>
        <begin position="39"/>
        <end position="57"/>
    </location>
</feature>
<feature type="transmembrane region" description="Helical" evidence="1">
    <location>
        <begin position="9"/>
        <end position="27"/>
    </location>
</feature>
<gene>
    <name evidence="2" type="ORF">IMZ08_17670</name>
</gene>
<comment type="caution">
    <text evidence="2">The sequence shown here is derived from an EMBL/GenBank/DDBJ whole genome shotgun (WGS) entry which is preliminary data.</text>
</comment>
<reference evidence="2 3" key="1">
    <citation type="submission" date="2020-10" db="EMBL/GenBank/DDBJ databases">
        <title>Bacillus sp. HD4P25, an endophyte from a halophyte.</title>
        <authorList>
            <person name="Sun J.-Q."/>
        </authorList>
    </citation>
    <scope>NUCLEOTIDE SEQUENCE [LARGE SCALE GENOMIC DNA]</scope>
    <source>
        <strain evidence="2 3">YIM 93174</strain>
    </source>
</reference>
<proteinExistence type="predicted"/>
<sequence>MNRKIVRHTWNAISGVFVLLFSIWLSGPGIGEGNTPTNRWYFMLLFILWAVGFTLQFKERTRVIGFVITFIPIIYYLVLYVRAAAL</sequence>
<dbReference type="RefSeq" id="WP_193538917.1">
    <property type="nucleotide sequence ID" value="NZ_JADCLJ010000024.1"/>
</dbReference>
<keyword evidence="1" id="KW-0812">Transmembrane</keyword>
<dbReference type="Proteomes" id="UP001516662">
    <property type="component" value="Unassembled WGS sequence"/>
</dbReference>
<evidence type="ECO:0000256" key="1">
    <source>
        <dbReference type="SAM" id="Phobius"/>
    </source>
</evidence>
<feature type="transmembrane region" description="Helical" evidence="1">
    <location>
        <begin position="64"/>
        <end position="85"/>
    </location>
</feature>
<evidence type="ECO:0000313" key="2">
    <source>
        <dbReference type="EMBL" id="MBE4909867.1"/>
    </source>
</evidence>